<dbReference type="SUPFAM" id="SSF90123">
    <property type="entry name" value="ABC transporter transmembrane region"/>
    <property type="match status" value="1"/>
</dbReference>
<dbReference type="InterPro" id="IPR011527">
    <property type="entry name" value="ABC1_TM_dom"/>
</dbReference>
<feature type="transmembrane region" description="Helical" evidence="7">
    <location>
        <begin position="48"/>
        <end position="68"/>
    </location>
</feature>
<feature type="transmembrane region" description="Helical" evidence="7">
    <location>
        <begin position="12"/>
        <end position="36"/>
    </location>
</feature>
<feature type="transmembrane region" description="Helical" evidence="7">
    <location>
        <begin position="231"/>
        <end position="251"/>
    </location>
</feature>
<keyword evidence="6 7" id="KW-0472">Membrane</keyword>
<evidence type="ECO:0000256" key="5">
    <source>
        <dbReference type="ARBA" id="ARBA00022989"/>
    </source>
</evidence>
<dbReference type="SUPFAM" id="SSF52540">
    <property type="entry name" value="P-loop containing nucleoside triphosphate hydrolases"/>
    <property type="match status" value="1"/>
</dbReference>
<comment type="caution">
    <text evidence="10">The sequence shown here is derived from an EMBL/GenBank/DDBJ whole genome shotgun (WGS) entry which is preliminary data.</text>
</comment>
<dbReference type="Pfam" id="PF00664">
    <property type="entry name" value="ABC_membrane"/>
    <property type="match status" value="1"/>
</dbReference>
<organism evidence="10 11">
    <name type="scientific">Ligilactobacillus faecis</name>
    <dbReference type="NCBI Taxonomy" id="762833"/>
    <lineage>
        <taxon>Bacteria</taxon>
        <taxon>Bacillati</taxon>
        <taxon>Bacillota</taxon>
        <taxon>Bacilli</taxon>
        <taxon>Lactobacillales</taxon>
        <taxon>Lactobacillaceae</taxon>
        <taxon>Ligilactobacillus</taxon>
    </lineage>
</organism>
<dbReference type="CDD" id="cd03228">
    <property type="entry name" value="ABCC_MRP_Like"/>
    <property type="match status" value="1"/>
</dbReference>
<feature type="domain" description="ABC transmembrane type-1" evidence="9">
    <location>
        <begin position="102"/>
        <end position="288"/>
    </location>
</feature>
<dbReference type="Gene3D" id="1.20.1560.10">
    <property type="entry name" value="ABC transporter type 1, transmembrane domain"/>
    <property type="match status" value="1"/>
</dbReference>
<feature type="domain" description="ABC transporter" evidence="8">
    <location>
        <begin position="303"/>
        <end position="519"/>
    </location>
</feature>
<dbReference type="PANTHER" id="PTHR24221:SF654">
    <property type="entry name" value="ATP-BINDING CASSETTE SUB-FAMILY B MEMBER 6"/>
    <property type="match status" value="1"/>
</dbReference>
<protein>
    <submittedName>
        <fullName evidence="10">ABC transporter ATP-binding protein</fullName>
    </submittedName>
</protein>
<feature type="transmembrane region" description="Helical" evidence="7">
    <location>
        <begin position="126"/>
        <end position="150"/>
    </location>
</feature>
<evidence type="ECO:0000259" key="9">
    <source>
        <dbReference type="PROSITE" id="PS50929"/>
    </source>
</evidence>
<evidence type="ECO:0000313" key="10">
    <source>
        <dbReference type="EMBL" id="MEY8662898.1"/>
    </source>
</evidence>
<dbReference type="EMBL" id="JBCLUF010000033">
    <property type="protein sequence ID" value="MEY8662898.1"/>
    <property type="molecule type" value="Genomic_DNA"/>
</dbReference>
<keyword evidence="5 7" id="KW-1133">Transmembrane helix</keyword>
<dbReference type="RefSeq" id="WP_369942798.1">
    <property type="nucleotide sequence ID" value="NZ_JBCLUF010000033.1"/>
</dbReference>
<reference evidence="10 11" key="1">
    <citation type="submission" date="2024-03" db="EMBL/GenBank/DDBJ databases">
        <title>Mouse gut bacterial collection (mGBC) of GemPharmatech.</title>
        <authorList>
            <person name="He Y."/>
            <person name="Dong L."/>
            <person name="Wu D."/>
            <person name="Gao X."/>
            <person name="Lin Z."/>
        </authorList>
    </citation>
    <scope>NUCLEOTIDE SEQUENCE [LARGE SCALE GENOMIC DNA]</scope>
    <source>
        <strain evidence="10 11">15-30</strain>
    </source>
</reference>
<dbReference type="InterPro" id="IPR039421">
    <property type="entry name" value="Type_1_exporter"/>
</dbReference>
<evidence type="ECO:0000256" key="6">
    <source>
        <dbReference type="ARBA" id="ARBA00023136"/>
    </source>
</evidence>
<keyword evidence="4 10" id="KW-0067">ATP-binding</keyword>
<dbReference type="GO" id="GO:0005524">
    <property type="term" value="F:ATP binding"/>
    <property type="evidence" value="ECO:0007669"/>
    <property type="project" value="UniProtKB-KW"/>
</dbReference>
<dbReference type="SMART" id="SM00382">
    <property type="entry name" value="AAA"/>
    <property type="match status" value="1"/>
</dbReference>
<evidence type="ECO:0000256" key="1">
    <source>
        <dbReference type="ARBA" id="ARBA00004651"/>
    </source>
</evidence>
<dbReference type="PANTHER" id="PTHR24221">
    <property type="entry name" value="ATP-BINDING CASSETTE SUB-FAMILY B"/>
    <property type="match status" value="1"/>
</dbReference>
<dbReference type="InterPro" id="IPR036640">
    <property type="entry name" value="ABC1_TM_sf"/>
</dbReference>
<keyword evidence="2 7" id="KW-0812">Transmembrane</keyword>
<keyword evidence="11" id="KW-1185">Reference proteome</keyword>
<dbReference type="Pfam" id="PF00005">
    <property type="entry name" value="ABC_tran"/>
    <property type="match status" value="1"/>
</dbReference>
<dbReference type="PROSITE" id="PS00211">
    <property type="entry name" value="ABC_TRANSPORTER_1"/>
    <property type="match status" value="1"/>
</dbReference>
<dbReference type="Proteomes" id="UP001565236">
    <property type="component" value="Unassembled WGS sequence"/>
</dbReference>
<keyword evidence="3" id="KW-0547">Nucleotide-binding</keyword>
<dbReference type="InterPro" id="IPR027417">
    <property type="entry name" value="P-loop_NTPase"/>
</dbReference>
<sequence>MFYKYCSKSNSFLFFVLAFTKALESVFVAYIVGSYINLAQTKSYQGLFSLSLLSVGGILVFTLLNFGYQKVRAALLKEVNVTFKNDLVAYLLGTDNELQLDVSYLTNDLKQLETARIEGQLNITIYALEFLTALIAALVGNFLLTLVYFLTSLLPVALQRLFQKKIKANSVAWQKSNSTYTAKIDELLKNITVVKLYDVRKLFSTKMEKPIVGLEEALRKMKAYIGYTNEIVVGIALITTIIIPFLLGVYLTMQHQITLGVFLMITQLSNSFTNPLMSILSTLNTLKTTDPIYQKYLTAKDTLQTPDLPTAPNFDSLALKQVSYKDLYHGLDLQVAKNEKILWTAPSGFGKTTLFKVLLGELTPDKGTYELNCQTVDPKTTHAYFAHVAQEPRIFADTLRFNLCLGKDISQEKLAQVIALTGLEELVAKRGLDAQLRPAGADLSGGQKQRIELARALLQERPVLLVDEGTSALDPQLSEMIHKNVIATFNGTVIEIAHKLSSAEQALFDKTLALDKLGK</sequence>
<evidence type="ECO:0000259" key="8">
    <source>
        <dbReference type="PROSITE" id="PS50893"/>
    </source>
</evidence>
<accession>A0ABV4DR08</accession>
<evidence type="ECO:0000256" key="2">
    <source>
        <dbReference type="ARBA" id="ARBA00022692"/>
    </source>
</evidence>
<gene>
    <name evidence="10" type="ORF">AALT52_08360</name>
</gene>
<evidence type="ECO:0000313" key="11">
    <source>
        <dbReference type="Proteomes" id="UP001565236"/>
    </source>
</evidence>
<evidence type="ECO:0000256" key="3">
    <source>
        <dbReference type="ARBA" id="ARBA00022741"/>
    </source>
</evidence>
<comment type="subcellular location">
    <subcellularLocation>
        <location evidence="1">Cell membrane</location>
        <topology evidence="1">Multi-pass membrane protein</topology>
    </subcellularLocation>
</comment>
<proteinExistence type="predicted"/>
<dbReference type="InterPro" id="IPR003593">
    <property type="entry name" value="AAA+_ATPase"/>
</dbReference>
<dbReference type="PROSITE" id="PS50929">
    <property type="entry name" value="ABC_TM1F"/>
    <property type="match status" value="1"/>
</dbReference>
<dbReference type="InterPro" id="IPR017871">
    <property type="entry name" value="ABC_transporter-like_CS"/>
</dbReference>
<dbReference type="InterPro" id="IPR003439">
    <property type="entry name" value="ABC_transporter-like_ATP-bd"/>
</dbReference>
<evidence type="ECO:0000256" key="4">
    <source>
        <dbReference type="ARBA" id="ARBA00022840"/>
    </source>
</evidence>
<evidence type="ECO:0000256" key="7">
    <source>
        <dbReference type="SAM" id="Phobius"/>
    </source>
</evidence>
<dbReference type="PROSITE" id="PS50893">
    <property type="entry name" value="ABC_TRANSPORTER_2"/>
    <property type="match status" value="1"/>
</dbReference>
<name>A0ABV4DR08_9LACO</name>
<dbReference type="Gene3D" id="3.40.50.300">
    <property type="entry name" value="P-loop containing nucleotide triphosphate hydrolases"/>
    <property type="match status" value="1"/>
</dbReference>